<feature type="domain" description="Dihydroxy-acid/6-phosphogluconate dehydratase N-terminal" evidence="12">
    <location>
        <begin position="68"/>
        <end position="381"/>
    </location>
</feature>
<dbReference type="GO" id="GO:0046872">
    <property type="term" value="F:metal ion binding"/>
    <property type="evidence" value="ECO:0007669"/>
    <property type="project" value="UniProtKB-KW"/>
</dbReference>
<comment type="function">
    <text evidence="9">Catalyzes the dehydration of 6-phospho-D-gluconate to 2-dehydro-3-deoxy-6-phospho-D-gluconate.</text>
</comment>
<keyword evidence="5 9" id="KW-0411">Iron-sulfur</keyword>
<comment type="pathway">
    <text evidence="9">Carbohydrate metabolism; Entner-Doudoroff pathway.</text>
</comment>
<dbReference type="Gene3D" id="3.50.30.80">
    <property type="entry name" value="IlvD/EDD C-terminal domain-like"/>
    <property type="match status" value="1"/>
</dbReference>
<reference evidence="15" key="1">
    <citation type="submission" date="2018-09" db="EMBL/GenBank/DDBJ databases">
        <authorList>
            <person name="Zhu H."/>
        </authorList>
    </citation>
    <scope>NUCLEOTIDE SEQUENCE [LARGE SCALE GENOMIC DNA]</scope>
    <source>
        <strain evidence="15">K1R23-30</strain>
    </source>
</reference>
<dbReference type="Proteomes" id="UP000265955">
    <property type="component" value="Unassembled WGS sequence"/>
</dbReference>
<dbReference type="InterPro" id="IPR056740">
    <property type="entry name" value="ILV_EDD_C"/>
</dbReference>
<comment type="similarity">
    <text evidence="1 9">Belongs to the IlvD/Edd family.</text>
</comment>
<evidence type="ECO:0000256" key="7">
    <source>
        <dbReference type="ARBA" id="ARBA00023239"/>
    </source>
</evidence>
<dbReference type="RefSeq" id="WP_119769930.1">
    <property type="nucleotide sequence ID" value="NZ_QYUO01000001.1"/>
</dbReference>
<gene>
    <name evidence="9" type="primary">edd</name>
    <name evidence="14" type="ORF">D3871_06210</name>
</gene>
<evidence type="ECO:0000256" key="1">
    <source>
        <dbReference type="ARBA" id="ARBA00006486"/>
    </source>
</evidence>
<name>A0A3A3FZ72_9BURK</name>
<feature type="region of interest" description="Disordered" evidence="11">
    <location>
        <begin position="604"/>
        <end position="637"/>
    </location>
</feature>
<accession>A0A3A3FZ72</accession>
<dbReference type="FunFam" id="3.50.30.80:FF:000001">
    <property type="entry name" value="Dihydroxy-acid dehydratase"/>
    <property type="match status" value="1"/>
</dbReference>
<dbReference type="GO" id="GO:0051539">
    <property type="term" value="F:4 iron, 4 sulfur cluster binding"/>
    <property type="evidence" value="ECO:0007669"/>
    <property type="project" value="UniProtKB-UniRule"/>
</dbReference>
<evidence type="ECO:0000256" key="11">
    <source>
        <dbReference type="SAM" id="MobiDB-lite"/>
    </source>
</evidence>
<evidence type="ECO:0000256" key="6">
    <source>
        <dbReference type="ARBA" id="ARBA00023064"/>
    </source>
</evidence>
<dbReference type="InterPro" id="IPR004786">
    <property type="entry name" value="6-phosphgluc_deHydtase"/>
</dbReference>
<dbReference type="PANTHER" id="PTHR43661:SF1">
    <property type="entry name" value="PHOSPHOGLUCONATE DEHYDRATASE"/>
    <property type="match status" value="1"/>
</dbReference>
<keyword evidence="15" id="KW-1185">Reference proteome</keyword>
<evidence type="ECO:0000256" key="10">
    <source>
        <dbReference type="NCBIfam" id="TIGR01196"/>
    </source>
</evidence>
<dbReference type="PROSITE" id="PS00887">
    <property type="entry name" value="ILVD_EDD_2"/>
    <property type="match status" value="1"/>
</dbReference>
<protein>
    <recommendedName>
        <fullName evidence="9 10">Phosphogluconate dehydratase</fullName>
        <ecNumber evidence="9 10">4.2.1.12</ecNumber>
    </recommendedName>
</protein>
<dbReference type="AlphaFoldDB" id="A0A3A3FZ72"/>
<feature type="compositionally biased region" description="Acidic residues" evidence="11">
    <location>
        <begin position="628"/>
        <end position="637"/>
    </location>
</feature>
<dbReference type="InterPro" id="IPR020558">
    <property type="entry name" value="DiOHA_6PGluconate_deHydtase_CS"/>
</dbReference>
<keyword evidence="4 9" id="KW-0408">Iron</keyword>
<keyword evidence="6 9" id="KW-0311">Gluconate utilization</keyword>
<keyword evidence="8 9" id="KW-0119">Carbohydrate metabolism</keyword>
<dbReference type="GO" id="GO:0005829">
    <property type="term" value="C:cytosol"/>
    <property type="evidence" value="ECO:0007669"/>
    <property type="project" value="TreeGrafter"/>
</dbReference>
<dbReference type="InterPro" id="IPR037237">
    <property type="entry name" value="IlvD/EDD_N"/>
</dbReference>
<dbReference type="Pfam" id="PF00920">
    <property type="entry name" value="ILVD_EDD_N"/>
    <property type="match status" value="1"/>
</dbReference>
<evidence type="ECO:0000256" key="9">
    <source>
        <dbReference type="HAMAP-Rule" id="MF_02094"/>
    </source>
</evidence>
<evidence type="ECO:0000256" key="2">
    <source>
        <dbReference type="ARBA" id="ARBA00022485"/>
    </source>
</evidence>
<keyword evidence="3 9" id="KW-0479">Metal-binding</keyword>
<evidence type="ECO:0000259" key="12">
    <source>
        <dbReference type="Pfam" id="PF00920"/>
    </source>
</evidence>
<dbReference type="GO" id="GO:0004456">
    <property type="term" value="F:phosphogluconate dehydratase activity"/>
    <property type="evidence" value="ECO:0007669"/>
    <property type="project" value="UniProtKB-UniRule"/>
</dbReference>
<dbReference type="GO" id="GO:0009255">
    <property type="term" value="P:Entner-Doudoroff pathway through 6-phosphogluconate"/>
    <property type="evidence" value="ECO:0007669"/>
    <property type="project" value="UniProtKB-UniRule"/>
</dbReference>
<organism evidence="14 15">
    <name type="scientific">Noviherbaspirillum saxi</name>
    <dbReference type="NCBI Taxonomy" id="2320863"/>
    <lineage>
        <taxon>Bacteria</taxon>
        <taxon>Pseudomonadati</taxon>
        <taxon>Pseudomonadota</taxon>
        <taxon>Betaproteobacteria</taxon>
        <taxon>Burkholderiales</taxon>
        <taxon>Oxalobacteraceae</taxon>
        <taxon>Noviherbaspirillum</taxon>
    </lineage>
</organism>
<dbReference type="EC" id="4.2.1.12" evidence="9 10"/>
<feature type="domain" description="Dihydroxy-acid/6-phosphogluconate dehydratase C-terminal" evidence="13">
    <location>
        <begin position="407"/>
        <end position="600"/>
    </location>
</feature>
<keyword evidence="2 9" id="KW-0004">4Fe-4S</keyword>
<evidence type="ECO:0000256" key="3">
    <source>
        <dbReference type="ARBA" id="ARBA00022723"/>
    </source>
</evidence>
<comment type="cofactor">
    <cofactor evidence="9">
        <name>[4Fe-4S] cluster</name>
        <dbReference type="ChEBI" id="CHEBI:49883"/>
    </cofactor>
    <text evidence="9">Binds 1 [4Fe-4S] cluster.</text>
</comment>
<keyword evidence="7 9" id="KW-0456">Lyase</keyword>
<feature type="binding site" evidence="9">
    <location>
        <position position="223"/>
    </location>
    <ligand>
        <name>[4Fe-4S] cluster</name>
        <dbReference type="ChEBI" id="CHEBI:49883"/>
    </ligand>
</feature>
<sequence length="637" mass="67694">MSLHPVIHAVTRRIIERSKPYRSAYLARIEAARLQGVHRGALACTNLAHGFAAFSADDKLKLKEQKAPSVAIVSAYNDMLSAHQPFERFPPIIKQAVRDAGGVAQFAGGTPAMCDGVTQGQPGMELSLFSRDTIAMSTAVALSHNMFDAAVYLGVCDKIVPGLLIGALHFGHLPAVFIPAGPMTTGISNSEKAKVRQLYAQGKLGREALLESESQSYHGAGTCTFYGTANSNQMLMEVMGLHLPGTAFVTPNTDLRDALTAAAARRAVDISQQGKEYIPIGRIVDEKAIVNAIVALLATGGSTNHTLHLVAMARAAGIVIDWNDFDELSGVVPLLTRIYPNGEADVNHFHAAGGTGFVIRELLDGGRLHEDVTTVMGQGLRAHCAEPFLDGDTVTWKAPPAASADINVLRTVQQPFSADGGLRLLSGNLGRSVIKVSAVKPQHRVVEAPALVFNSQEDFMDAYKTGKLDRDFVAVVRFQGPRANGMPELHAMTPALANLQDAGRRVALVTDGRMSGASGKVPAAIHVTPEVLAGGPLGRVRDGDLIRLDAEAGTLQALVAESEWNARTIATGDLSASHVGMGRELFAVFRSAVSAAEEGAANFGLPPPLNMPQEQDNPLAVPEQQSFSDEDSLITRR</sequence>
<evidence type="ECO:0000313" key="14">
    <source>
        <dbReference type="EMBL" id="RJF99988.1"/>
    </source>
</evidence>
<dbReference type="NCBIfam" id="TIGR01196">
    <property type="entry name" value="edd"/>
    <property type="match status" value="1"/>
</dbReference>
<evidence type="ECO:0000256" key="5">
    <source>
        <dbReference type="ARBA" id="ARBA00023014"/>
    </source>
</evidence>
<dbReference type="GO" id="GO:0019521">
    <property type="term" value="P:D-gluconate metabolic process"/>
    <property type="evidence" value="ECO:0007669"/>
    <property type="project" value="UniProtKB-KW"/>
</dbReference>
<dbReference type="UniPathway" id="UPA00226"/>
<dbReference type="SUPFAM" id="SSF52016">
    <property type="entry name" value="LeuD/IlvD-like"/>
    <property type="match status" value="1"/>
</dbReference>
<dbReference type="InterPro" id="IPR000581">
    <property type="entry name" value="ILV_EDD_N"/>
</dbReference>
<evidence type="ECO:0000256" key="4">
    <source>
        <dbReference type="ARBA" id="ARBA00023004"/>
    </source>
</evidence>
<evidence type="ECO:0000256" key="8">
    <source>
        <dbReference type="ARBA" id="ARBA00023277"/>
    </source>
</evidence>
<proteinExistence type="inferred from homology"/>
<evidence type="ECO:0000313" key="15">
    <source>
        <dbReference type="Proteomes" id="UP000265955"/>
    </source>
</evidence>
<evidence type="ECO:0000259" key="13">
    <source>
        <dbReference type="Pfam" id="PF24877"/>
    </source>
</evidence>
<dbReference type="PANTHER" id="PTHR43661">
    <property type="entry name" value="D-XYLONATE DEHYDRATASE"/>
    <property type="match status" value="1"/>
</dbReference>
<dbReference type="InterPro" id="IPR042096">
    <property type="entry name" value="Dihydro-acid_dehy_C"/>
</dbReference>
<comment type="caution">
    <text evidence="14">The sequence shown here is derived from an EMBL/GenBank/DDBJ whole genome shotgun (WGS) entry which is preliminary data.</text>
</comment>
<dbReference type="PROSITE" id="PS00886">
    <property type="entry name" value="ILVD_EDD_1"/>
    <property type="match status" value="1"/>
</dbReference>
<dbReference type="SUPFAM" id="SSF143975">
    <property type="entry name" value="IlvD/EDD N-terminal domain-like"/>
    <property type="match status" value="1"/>
</dbReference>
<comment type="catalytic activity">
    <reaction evidence="9">
        <text>6-phospho-D-gluconate = 2-dehydro-3-deoxy-6-phospho-D-gluconate + H2O</text>
        <dbReference type="Rhea" id="RHEA:17277"/>
        <dbReference type="ChEBI" id="CHEBI:15377"/>
        <dbReference type="ChEBI" id="CHEBI:57569"/>
        <dbReference type="ChEBI" id="CHEBI:58759"/>
        <dbReference type="EC" id="4.2.1.12"/>
    </reaction>
</comment>
<dbReference type="Pfam" id="PF24877">
    <property type="entry name" value="ILV_EDD_C"/>
    <property type="match status" value="1"/>
</dbReference>
<dbReference type="OrthoDB" id="9807077at2"/>
<dbReference type="HAMAP" id="MF_02094">
    <property type="entry name" value="Edd"/>
    <property type="match status" value="1"/>
</dbReference>
<dbReference type="EMBL" id="QYUO01000001">
    <property type="protein sequence ID" value="RJF99988.1"/>
    <property type="molecule type" value="Genomic_DNA"/>
</dbReference>
<feature type="binding site" evidence="9">
    <location>
        <position position="156"/>
    </location>
    <ligand>
        <name>[4Fe-4S] cluster</name>
        <dbReference type="ChEBI" id="CHEBI:49883"/>
    </ligand>
</feature>